<feature type="transmembrane region" description="Helical" evidence="8">
    <location>
        <begin position="226"/>
        <end position="247"/>
    </location>
</feature>
<feature type="transmembrane region" description="Helical" evidence="8">
    <location>
        <begin position="99"/>
        <end position="122"/>
    </location>
</feature>
<proteinExistence type="predicted"/>
<feature type="transmembrane region" description="Helical" evidence="8">
    <location>
        <begin position="176"/>
        <end position="198"/>
    </location>
</feature>
<evidence type="ECO:0000256" key="4">
    <source>
        <dbReference type="ARBA" id="ARBA00022519"/>
    </source>
</evidence>
<dbReference type="InterPro" id="IPR001851">
    <property type="entry name" value="ABC_transp_permease"/>
</dbReference>
<keyword evidence="4" id="KW-0997">Cell inner membrane</keyword>
<sequence length="335" mass="36264">MEHKEESLFVKSIPYIDKYGILILIAIMLLVLHLLQPEVFFSWRNITNIFKQISWQSMLALGVFMVIVTAGIDLSVGSILMLSLMALAISSKAGLPWQIVILVAPAVGLVCGMINGLGITILRMPHPFIMTLGTLYIFRGVGNLISGGVPIGGFADQIRAIGNGKIKLEWLYGEGAAQYIPSSLILIIIIYFIFWVFLNQTRIGKWIYAIGGNPQAARTAGINVNMILVIVYTLCGFLSGIGALILAGRTGSAYPNAGLQSELDAIAAVIIGGASFFGGRGTVLGVFAGVFIMGLLRNGLNLMNVSVFWQQVLIGSIIILAVYIDVLRRQFGTRR</sequence>
<dbReference type="PANTHER" id="PTHR32196:SF71">
    <property type="entry name" value="AUTOINDUCER 2 IMPORT SYSTEM PERMEASE PROTEIN LSRD"/>
    <property type="match status" value="1"/>
</dbReference>
<evidence type="ECO:0000256" key="6">
    <source>
        <dbReference type="ARBA" id="ARBA00022989"/>
    </source>
</evidence>
<keyword evidence="6 8" id="KW-1133">Transmembrane helix</keyword>
<organism evidence="9">
    <name type="scientific">marine metagenome</name>
    <dbReference type="NCBI Taxonomy" id="408172"/>
    <lineage>
        <taxon>unclassified sequences</taxon>
        <taxon>metagenomes</taxon>
        <taxon>ecological metagenomes</taxon>
    </lineage>
</organism>
<dbReference type="GO" id="GO:0022857">
    <property type="term" value="F:transmembrane transporter activity"/>
    <property type="evidence" value="ECO:0007669"/>
    <property type="project" value="InterPro"/>
</dbReference>
<feature type="transmembrane region" description="Helical" evidence="8">
    <location>
        <begin position="63"/>
        <end position="87"/>
    </location>
</feature>
<evidence type="ECO:0000256" key="8">
    <source>
        <dbReference type="SAM" id="Phobius"/>
    </source>
</evidence>
<evidence type="ECO:0000256" key="1">
    <source>
        <dbReference type="ARBA" id="ARBA00004651"/>
    </source>
</evidence>
<evidence type="ECO:0000256" key="5">
    <source>
        <dbReference type="ARBA" id="ARBA00022692"/>
    </source>
</evidence>
<gene>
    <name evidence="9" type="ORF">METZ01_LOCUS93515</name>
</gene>
<accession>A0A381VKV1</accession>
<dbReference type="CDD" id="cd06579">
    <property type="entry name" value="TM_PBP1_transp_AraH_like"/>
    <property type="match status" value="1"/>
</dbReference>
<dbReference type="GO" id="GO:0005886">
    <property type="term" value="C:plasma membrane"/>
    <property type="evidence" value="ECO:0007669"/>
    <property type="project" value="UniProtKB-SubCell"/>
</dbReference>
<evidence type="ECO:0000256" key="2">
    <source>
        <dbReference type="ARBA" id="ARBA00022448"/>
    </source>
</evidence>
<protein>
    <submittedName>
        <fullName evidence="9">Uncharacterized protein</fullName>
    </submittedName>
</protein>
<keyword evidence="5 8" id="KW-0812">Transmembrane</keyword>
<feature type="transmembrane region" description="Helical" evidence="8">
    <location>
        <begin position="21"/>
        <end position="43"/>
    </location>
</feature>
<feature type="transmembrane region" description="Helical" evidence="8">
    <location>
        <begin position="128"/>
        <end position="155"/>
    </location>
</feature>
<keyword evidence="3" id="KW-1003">Cell membrane</keyword>
<evidence type="ECO:0000256" key="7">
    <source>
        <dbReference type="ARBA" id="ARBA00023136"/>
    </source>
</evidence>
<comment type="subcellular location">
    <subcellularLocation>
        <location evidence="1">Cell membrane</location>
        <topology evidence="1">Multi-pass membrane protein</topology>
    </subcellularLocation>
</comment>
<evidence type="ECO:0000256" key="3">
    <source>
        <dbReference type="ARBA" id="ARBA00022475"/>
    </source>
</evidence>
<feature type="transmembrane region" description="Helical" evidence="8">
    <location>
        <begin position="268"/>
        <end position="296"/>
    </location>
</feature>
<evidence type="ECO:0000313" key="9">
    <source>
        <dbReference type="EMBL" id="SVA40661.1"/>
    </source>
</evidence>
<keyword evidence="2" id="KW-0813">Transport</keyword>
<name>A0A381VKV1_9ZZZZ</name>
<keyword evidence="7 8" id="KW-0472">Membrane</keyword>
<reference evidence="9" key="1">
    <citation type="submission" date="2018-05" db="EMBL/GenBank/DDBJ databases">
        <authorList>
            <person name="Lanie J.A."/>
            <person name="Ng W.-L."/>
            <person name="Kazmierczak K.M."/>
            <person name="Andrzejewski T.M."/>
            <person name="Davidsen T.M."/>
            <person name="Wayne K.J."/>
            <person name="Tettelin H."/>
            <person name="Glass J.I."/>
            <person name="Rusch D."/>
            <person name="Podicherti R."/>
            <person name="Tsui H.-C.T."/>
            <person name="Winkler M.E."/>
        </authorList>
    </citation>
    <scope>NUCLEOTIDE SEQUENCE</scope>
</reference>
<dbReference type="PANTHER" id="PTHR32196">
    <property type="entry name" value="ABC TRANSPORTER PERMEASE PROTEIN YPHD-RELATED-RELATED"/>
    <property type="match status" value="1"/>
</dbReference>
<dbReference type="Pfam" id="PF02653">
    <property type="entry name" value="BPD_transp_2"/>
    <property type="match status" value="1"/>
</dbReference>
<dbReference type="AlphaFoldDB" id="A0A381VKV1"/>
<dbReference type="EMBL" id="UINC01009050">
    <property type="protein sequence ID" value="SVA40661.1"/>
    <property type="molecule type" value="Genomic_DNA"/>
</dbReference>
<feature type="transmembrane region" description="Helical" evidence="8">
    <location>
        <begin position="308"/>
        <end position="327"/>
    </location>
</feature>